<keyword evidence="3" id="KW-1185">Reference proteome</keyword>
<protein>
    <submittedName>
        <fullName evidence="2">Uncharacterized protein</fullName>
    </submittedName>
</protein>
<accession>A0ABW1DE37</accession>
<name>A0ABW1DE37_9DEIO</name>
<organism evidence="2 3">
    <name type="scientific">Deinococcus petrolearius</name>
    <dbReference type="NCBI Taxonomy" id="1751295"/>
    <lineage>
        <taxon>Bacteria</taxon>
        <taxon>Thermotogati</taxon>
        <taxon>Deinococcota</taxon>
        <taxon>Deinococci</taxon>
        <taxon>Deinococcales</taxon>
        <taxon>Deinococcaceae</taxon>
        <taxon>Deinococcus</taxon>
    </lineage>
</organism>
<sequence length="56" mass="6369">MTREEQTGLEQPSEVLISGLDTGPDAATRENLSPTERRARLEEHRRPEHEPEDEDG</sequence>
<comment type="caution">
    <text evidence="2">The sequence shown here is derived from an EMBL/GenBank/DDBJ whole genome shotgun (WGS) entry which is preliminary data.</text>
</comment>
<feature type="region of interest" description="Disordered" evidence="1">
    <location>
        <begin position="1"/>
        <end position="56"/>
    </location>
</feature>
<dbReference type="RefSeq" id="WP_380045689.1">
    <property type="nucleotide sequence ID" value="NZ_JBHSOH010000003.1"/>
</dbReference>
<reference evidence="3" key="1">
    <citation type="journal article" date="2019" name="Int. J. Syst. Evol. Microbiol.">
        <title>The Global Catalogue of Microorganisms (GCM) 10K type strain sequencing project: providing services to taxonomists for standard genome sequencing and annotation.</title>
        <authorList>
            <consortium name="The Broad Institute Genomics Platform"/>
            <consortium name="The Broad Institute Genome Sequencing Center for Infectious Disease"/>
            <person name="Wu L."/>
            <person name="Ma J."/>
        </authorList>
    </citation>
    <scope>NUCLEOTIDE SEQUENCE [LARGE SCALE GENOMIC DNA]</scope>
    <source>
        <strain evidence="3">CGMCC 1.15053</strain>
    </source>
</reference>
<gene>
    <name evidence="2" type="ORF">ACFPQ6_01500</name>
</gene>
<evidence type="ECO:0000313" key="2">
    <source>
        <dbReference type="EMBL" id="MFC5846972.1"/>
    </source>
</evidence>
<feature type="compositionally biased region" description="Basic and acidic residues" evidence="1">
    <location>
        <begin position="35"/>
        <end position="49"/>
    </location>
</feature>
<evidence type="ECO:0000313" key="3">
    <source>
        <dbReference type="Proteomes" id="UP001595979"/>
    </source>
</evidence>
<dbReference type="EMBL" id="JBHSOH010000003">
    <property type="protein sequence ID" value="MFC5846972.1"/>
    <property type="molecule type" value="Genomic_DNA"/>
</dbReference>
<evidence type="ECO:0000256" key="1">
    <source>
        <dbReference type="SAM" id="MobiDB-lite"/>
    </source>
</evidence>
<dbReference type="Proteomes" id="UP001595979">
    <property type="component" value="Unassembled WGS sequence"/>
</dbReference>
<proteinExistence type="predicted"/>